<dbReference type="STRING" id="764299.STRIC_0635"/>
<organism evidence="1 2">
    <name type="scientific">Streptococcus ictaluri 707-05</name>
    <dbReference type="NCBI Taxonomy" id="764299"/>
    <lineage>
        <taxon>Bacteria</taxon>
        <taxon>Bacillati</taxon>
        <taxon>Bacillota</taxon>
        <taxon>Bacilli</taxon>
        <taxon>Lactobacillales</taxon>
        <taxon>Streptococcaceae</taxon>
        <taxon>Streptococcus</taxon>
    </lineage>
</organism>
<reference evidence="1 2" key="1">
    <citation type="journal article" date="2014" name="Int. J. Syst. Evol. Microbiol.">
        <title>Phylogenomics and the dynamic genome evolution of the genus Streptococcus.</title>
        <authorList>
            <consortium name="The Broad Institute Genome Sequencing Platform"/>
            <person name="Richards V.P."/>
            <person name="Palmer S.R."/>
            <person name="Pavinski Bitar P.D."/>
            <person name="Qin X."/>
            <person name="Weinstock G.M."/>
            <person name="Highlander S.K."/>
            <person name="Town C.D."/>
            <person name="Burne R.A."/>
            <person name="Stanhope M.J."/>
        </authorList>
    </citation>
    <scope>NUCLEOTIDE SEQUENCE [LARGE SCALE GENOMIC DNA]</scope>
    <source>
        <strain evidence="1 2">707-05</strain>
    </source>
</reference>
<name>G5JZC5_9STRE</name>
<proteinExistence type="predicted"/>
<evidence type="ECO:0000313" key="1">
    <source>
        <dbReference type="EMBL" id="EHI70825.1"/>
    </source>
</evidence>
<dbReference type="EMBL" id="AEUX02000001">
    <property type="protein sequence ID" value="EHI70825.1"/>
    <property type="molecule type" value="Genomic_DNA"/>
</dbReference>
<keyword evidence="2" id="KW-1185">Reference proteome</keyword>
<evidence type="ECO:0000313" key="2">
    <source>
        <dbReference type="Proteomes" id="UP000003330"/>
    </source>
</evidence>
<gene>
    <name evidence="1" type="ORF">STRIC_0635</name>
</gene>
<protein>
    <submittedName>
        <fullName evidence="1">Uncharacterized protein</fullName>
    </submittedName>
</protein>
<accession>G5JZC5</accession>
<dbReference type="Proteomes" id="UP000003330">
    <property type="component" value="Unassembled WGS sequence"/>
</dbReference>
<sequence>MLSSKKANQEKFYYYYLKIIVSKNSLFGSPKPLLLTKKSESRAF</sequence>
<comment type="caution">
    <text evidence="1">The sequence shown here is derived from an EMBL/GenBank/DDBJ whole genome shotgun (WGS) entry which is preliminary data.</text>
</comment>
<dbReference type="AlphaFoldDB" id="G5JZC5"/>